<feature type="domain" description="Amidase" evidence="2">
    <location>
        <begin position="64"/>
        <end position="414"/>
    </location>
</feature>
<reference evidence="3 4" key="2">
    <citation type="journal article" date="2021" name="Curr. Genet.">
        <title>Genetic response to nitrogen starvation in the aggressive Eucalyptus foliar pathogen Teratosphaeria destructans.</title>
        <authorList>
            <person name="Havenga M."/>
            <person name="Wingfield B.D."/>
            <person name="Wingfield M.J."/>
            <person name="Dreyer L.L."/>
            <person name="Roets F."/>
            <person name="Aylward J."/>
        </authorList>
    </citation>
    <scope>NUCLEOTIDE SEQUENCE [LARGE SCALE GENOMIC DNA]</scope>
    <source>
        <strain evidence="3">CMW44962</strain>
    </source>
</reference>
<evidence type="ECO:0000256" key="1">
    <source>
        <dbReference type="SAM" id="SignalP"/>
    </source>
</evidence>
<evidence type="ECO:0000313" key="3">
    <source>
        <dbReference type="EMBL" id="KAH9827190.1"/>
    </source>
</evidence>
<evidence type="ECO:0000313" key="4">
    <source>
        <dbReference type="Proteomes" id="UP001138500"/>
    </source>
</evidence>
<dbReference type="EMBL" id="RIBY02001901">
    <property type="protein sequence ID" value="KAH9827190.1"/>
    <property type="molecule type" value="Genomic_DNA"/>
</dbReference>
<organism evidence="3 4">
    <name type="scientific">Teratosphaeria destructans</name>
    <dbReference type="NCBI Taxonomy" id="418781"/>
    <lineage>
        <taxon>Eukaryota</taxon>
        <taxon>Fungi</taxon>
        <taxon>Dikarya</taxon>
        <taxon>Ascomycota</taxon>
        <taxon>Pezizomycotina</taxon>
        <taxon>Dothideomycetes</taxon>
        <taxon>Dothideomycetidae</taxon>
        <taxon>Mycosphaerellales</taxon>
        <taxon>Teratosphaeriaceae</taxon>
        <taxon>Teratosphaeria</taxon>
    </lineage>
</organism>
<keyword evidence="1" id="KW-0732">Signal</keyword>
<dbReference type="AlphaFoldDB" id="A0A9W7SRH9"/>
<evidence type="ECO:0000259" key="2">
    <source>
        <dbReference type="Pfam" id="PF01425"/>
    </source>
</evidence>
<protein>
    <submittedName>
        <fullName evidence="3">Amidase signature enzyme</fullName>
    </submittedName>
</protein>
<name>A0A9W7SRH9_9PEZI</name>
<feature type="chain" id="PRO_5040845895" evidence="1">
    <location>
        <begin position="22"/>
        <end position="595"/>
    </location>
</feature>
<dbReference type="InterPro" id="IPR036928">
    <property type="entry name" value="AS_sf"/>
</dbReference>
<reference evidence="3 4" key="1">
    <citation type="journal article" date="2018" name="IMA Fungus">
        <title>IMA Genome-F 10: Nine draft genome sequences of Claviceps purpurea s.lat., including C. arundinis, C. humidiphila, and C. cf. spartinae, pseudomolecules for the pitch canker pathogen Fusarium circinatum, draft genome of Davidsoniella eucalypti, Grosmannia galeiformis, Quambalaria eucalypti, and Teratosphaeria destructans.</title>
        <authorList>
            <person name="Wingfield B.D."/>
            <person name="Liu M."/>
            <person name="Nguyen H.D."/>
            <person name="Lane F.A."/>
            <person name="Morgan S.W."/>
            <person name="De Vos L."/>
            <person name="Wilken P.M."/>
            <person name="Duong T.A."/>
            <person name="Aylward J."/>
            <person name="Coetzee M.P."/>
            <person name="Dadej K."/>
            <person name="De Beer Z.W."/>
            <person name="Findlay W."/>
            <person name="Havenga M."/>
            <person name="Kolarik M."/>
            <person name="Menzies J.G."/>
            <person name="Naidoo K."/>
            <person name="Pochopski O."/>
            <person name="Shoukouhi P."/>
            <person name="Santana Q.C."/>
            <person name="Seifert K.A."/>
            <person name="Soal N."/>
            <person name="Steenkamp E.T."/>
            <person name="Tatham C.T."/>
            <person name="van der Nest M.A."/>
            <person name="Wingfield M.J."/>
        </authorList>
    </citation>
    <scope>NUCLEOTIDE SEQUENCE [LARGE SCALE GENOMIC DNA]</scope>
    <source>
        <strain evidence="3">CMW44962</strain>
    </source>
</reference>
<keyword evidence="4" id="KW-1185">Reference proteome</keyword>
<proteinExistence type="predicted"/>
<dbReference type="Pfam" id="PF01425">
    <property type="entry name" value="Amidase"/>
    <property type="match status" value="1"/>
</dbReference>
<sequence>MRVKELVWVAVALSTPAFANASHKITNPDSVFPVPLCNGIYIEDATISTLQRFLTLGFLTSEALTACYLERIGVTNDHLHSISETNPDALSIARALDSARANGTTLSPLHGIPFLVKDNYFTNDKHNTSEGGLVLLGGRYRREATVVQRLRAAGAVLIGHASLSEAADHRATTNYSEGYSTRAGQIRNPFNLTQPTRGSSGGSAVAVGSNQVAFALGTETHGSLTHPAADLGLYTLKSTPGLISRHGIIPGSFYHDTPGPLARSMSDVAAVLDIMAGPDPRDNLTWQGTIAMPQEGFSAQLATKDALRGMRLGIPWNPYWSTIGHINSPGVRSLYEKRIGELRAAGAEIYNVSMPGIASIANPYGSANPSDIDPAFKQQQVYNALLAVAYAEWLEDWMFPENDTRHGLSTLKQMAEWNAAKNATTGALGSGYWWYNTESGQDFYDQAVATNGSLGEAFWAAFGWGRSTAQSAVEEGLVFLTDDGEVVRLDGLLVPNGDAGGQGDACASIPSYGGTPVATVPFGLTGYSVPCGLCIYGRKWGEADLVRVASAMEDLWRWNERPTWENWQTAHGRWDAPWPGFTCSKDSLDRHMCTA</sequence>
<gene>
    <name evidence="3" type="ORF">Tdes44962_MAKER03000</name>
</gene>
<accession>A0A9W7SRH9</accession>
<feature type="signal peptide" evidence="1">
    <location>
        <begin position="1"/>
        <end position="21"/>
    </location>
</feature>
<dbReference type="Proteomes" id="UP001138500">
    <property type="component" value="Unassembled WGS sequence"/>
</dbReference>
<dbReference type="InterPro" id="IPR023631">
    <property type="entry name" value="Amidase_dom"/>
</dbReference>
<dbReference type="OrthoDB" id="566138at2759"/>
<comment type="caution">
    <text evidence="3">The sequence shown here is derived from an EMBL/GenBank/DDBJ whole genome shotgun (WGS) entry which is preliminary data.</text>
</comment>
<dbReference type="Gene3D" id="3.90.1300.10">
    <property type="entry name" value="Amidase signature (AS) domain"/>
    <property type="match status" value="1"/>
</dbReference>
<dbReference type="SUPFAM" id="SSF75304">
    <property type="entry name" value="Amidase signature (AS) enzymes"/>
    <property type="match status" value="1"/>
</dbReference>
<dbReference type="PANTHER" id="PTHR42678:SF37">
    <property type="entry name" value="AMIDASE C869.01-RELATED"/>
    <property type="match status" value="1"/>
</dbReference>
<dbReference type="PANTHER" id="PTHR42678">
    <property type="entry name" value="AMIDASE"/>
    <property type="match status" value="1"/>
</dbReference>